<evidence type="ECO:0000256" key="5">
    <source>
        <dbReference type="ARBA" id="ARBA00022904"/>
    </source>
</evidence>
<dbReference type="GO" id="GO:0009534">
    <property type="term" value="C:chloroplast thylakoid"/>
    <property type="evidence" value="ECO:0007669"/>
    <property type="project" value="TreeGrafter"/>
</dbReference>
<dbReference type="EC" id="1.3.5.5" evidence="10"/>
<keyword evidence="10" id="KW-0934">Plastid</keyword>
<dbReference type="InterPro" id="IPR036188">
    <property type="entry name" value="FAD/NAD-bd_sf"/>
</dbReference>
<dbReference type="InterPro" id="IPR029164">
    <property type="entry name" value="PIG-Y"/>
</dbReference>
<comment type="cofactor">
    <cofactor evidence="10">
        <name>FAD</name>
        <dbReference type="ChEBI" id="CHEBI:57692"/>
    </cofactor>
</comment>
<evidence type="ECO:0000256" key="11">
    <source>
        <dbReference type="SAM" id="Phobius"/>
    </source>
</evidence>
<keyword evidence="11" id="KW-0812">Transmembrane</keyword>
<dbReference type="InterPro" id="IPR014102">
    <property type="entry name" value="Phytoene_desaturase"/>
</dbReference>
<evidence type="ECO:0000256" key="8">
    <source>
        <dbReference type="ARBA" id="ARBA00049319"/>
    </source>
</evidence>
<gene>
    <name evidence="13" type="ORF">DVH24_000855</name>
</gene>
<dbReference type="EMBL" id="RDQH01000330">
    <property type="protein sequence ID" value="RXI00621.1"/>
    <property type="molecule type" value="Genomic_DNA"/>
</dbReference>
<accession>A0A498JZ62</accession>
<dbReference type="GO" id="GO:0016166">
    <property type="term" value="F:phytoene dehydrogenase activity"/>
    <property type="evidence" value="ECO:0007669"/>
    <property type="project" value="UniProtKB-UniRule"/>
</dbReference>
<sequence length="737" mass="81776">MAQWACVSAANLSCQATIVNTQKQRNSPGCDAFSFKGSEFMAQSCRFSSPQAVYRRPRNGVCPLKVVCVDYPRPDLDSTANFLEAAYFSSTFRASPRPTKPLKVVIAGAGLAGLATAKYLADAGHQPILLEARDVLGGKDGGLGIIELSAFDQTLLSVGGRVCVGMGDVLSDRWQHGKIVMGTVGAYPNIQNLFGELGINDRLQWKEHSMIFAMPNKPGEFSRFDFPEVLPAPINGIWAILKNNEMLTWPEKIKFAIGLLPAILGGQAYVEAQDGLSVKDWMRKQGIPDRVTTEVFIAMSKALNFINPDELSMQCILIALNRFLQEKHGSKMAFLDGSPPERLCAPIVDHIQSLGGEVRTNSRIQKIDLNNDGTVKSFVLNNGSVIEADAYVFATPVDILKLLLPENWKEMPYFKKLEKLVGVPVINVHIWFDRKLKNTYDHLLFSRSPLLSVYADMSVTCKEYYNPNQSMLELVFAPAEEWISCSDSEIIDATLKELAKLFPDEIAADQSKAKILKYHVVKTPRSVYKTVPGCEPCRPLQRSPLEGFYLAGDYTKQKYLASMEGAVLSGKLCAQAIVQFVLAKATQRALRVVIVANSASSPESPLPLQSFLLLLLRLLLRPQSTSIASLPSLIWYFCSAHIIRPKGSTHESGGYKWKEMQQQKLIWGWVFIASGSLFFLGFLYAAVISKLLPPSDNPIVSAIQSDRYYCFLVPLTLPVLVVAVYFHWLSMKLFKHA</sequence>
<keyword evidence="5" id="KW-0957">Chromoplast</keyword>
<dbReference type="AlphaFoldDB" id="A0A498JZ62"/>
<comment type="subcellular location">
    <subcellularLocation>
        <location evidence="10">Plastid</location>
        <location evidence="10">Chloroplast</location>
    </subcellularLocation>
    <subcellularLocation>
        <location evidence="1 10">Plastid</location>
        <location evidence="1 10">Chromoplast</location>
    </subcellularLocation>
    <subcellularLocation>
        <location evidence="10">Membrane</location>
        <topology evidence="10">Peripheral membrane protein</topology>
    </subcellularLocation>
</comment>
<comment type="function">
    <text evidence="9 10">Converts phytoene into zeta-carotene via the intermediary of phytofluene by the symmetrical introduction of two double bonds at the C-11 and C-11' positions of phytoene with a concomitant isomerization of two neighboring double bonds at the C9 and C9' positions from trans to cis.</text>
</comment>
<evidence type="ECO:0000256" key="4">
    <source>
        <dbReference type="ARBA" id="ARBA00022746"/>
    </source>
</evidence>
<evidence type="ECO:0000313" key="14">
    <source>
        <dbReference type="Proteomes" id="UP000290289"/>
    </source>
</evidence>
<evidence type="ECO:0000256" key="6">
    <source>
        <dbReference type="ARBA" id="ARBA00023002"/>
    </source>
</evidence>
<dbReference type="InterPro" id="IPR050464">
    <property type="entry name" value="Zeta_carotene_desat/Oxidored"/>
</dbReference>
<keyword evidence="6 10" id="KW-0560">Oxidoreductase</keyword>
<reference evidence="13 14" key="1">
    <citation type="submission" date="2018-10" db="EMBL/GenBank/DDBJ databases">
        <title>A high-quality apple genome assembly.</title>
        <authorList>
            <person name="Hu J."/>
        </authorList>
    </citation>
    <scope>NUCLEOTIDE SEQUENCE [LARGE SCALE GENOMIC DNA]</scope>
    <source>
        <strain evidence="14">cv. HFTH1</strain>
        <tissue evidence="13">Young leaf</tissue>
    </source>
</reference>
<dbReference type="STRING" id="3750.A0A498JZ62"/>
<evidence type="ECO:0000256" key="7">
    <source>
        <dbReference type="ARBA" id="ARBA00023136"/>
    </source>
</evidence>
<dbReference type="PANTHER" id="PTHR42923">
    <property type="entry name" value="PROTOPORPHYRINOGEN OXIDASE"/>
    <property type="match status" value="1"/>
</dbReference>
<dbReference type="GO" id="GO:0016020">
    <property type="term" value="C:membrane"/>
    <property type="evidence" value="ECO:0007669"/>
    <property type="project" value="UniProtKB-SubCell"/>
</dbReference>
<dbReference type="FunFam" id="3.50.50.60:FF:000091">
    <property type="entry name" value="15-cis-phytoene desaturase, chloroplastic/chromoplastic"/>
    <property type="match status" value="1"/>
</dbReference>
<evidence type="ECO:0000313" key="13">
    <source>
        <dbReference type="EMBL" id="RXI00621.1"/>
    </source>
</evidence>
<evidence type="ECO:0000256" key="9">
    <source>
        <dbReference type="ARBA" id="ARBA00053602"/>
    </source>
</evidence>
<evidence type="ECO:0000256" key="10">
    <source>
        <dbReference type="RuleBase" id="RU368016"/>
    </source>
</evidence>
<evidence type="ECO:0000259" key="12">
    <source>
        <dbReference type="Pfam" id="PF01593"/>
    </source>
</evidence>
<keyword evidence="10" id="KW-0150">Chloroplast</keyword>
<dbReference type="GO" id="GO:0009509">
    <property type="term" value="C:chromoplast"/>
    <property type="evidence" value="ECO:0007669"/>
    <property type="project" value="UniProtKB-SubCell"/>
</dbReference>
<dbReference type="PANTHER" id="PTHR42923:SF45">
    <property type="entry name" value="15-CIS-PHYTOENE DESATURASE, CHLOROPLASTIC_CHROMOPLASTIC"/>
    <property type="match status" value="1"/>
</dbReference>
<evidence type="ECO:0000256" key="2">
    <source>
        <dbReference type="ARBA" id="ARBA00004900"/>
    </source>
</evidence>
<protein>
    <recommendedName>
        <fullName evidence="10">Phytoene dehydrogenase</fullName>
        <ecNumber evidence="10">1.3.5.5</ecNumber>
    </recommendedName>
</protein>
<keyword evidence="7 10" id="KW-0472">Membrane</keyword>
<organism evidence="13 14">
    <name type="scientific">Malus domestica</name>
    <name type="common">Apple</name>
    <name type="synonym">Pyrus malus</name>
    <dbReference type="NCBI Taxonomy" id="3750"/>
    <lineage>
        <taxon>Eukaryota</taxon>
        <taxon>Viridiplantae</taxon>
        <taxon>Streptophyta</taxon>
        <taxon>Embryophyta</taxon>
        <taxon>Tracheophyta</taxon>
        <taxon>Spermatophyta</taxon>
        <taxon>Magnoliopsida</taxon>
        <taxon>eudicotyledons</taxon>
        <taxon>Gunneridae</taxon>
        <taxon>Pentapetalae</taxon>
        <taxon>rosids</taxon>
        <taxon>fabids</taxon>
        <taxon>Rosales</taxon>
        <taxon>Rosaceae</taxon>
        <taxon>Amygdaloideae</taxon>
        <taxon>Maleae</taxon>
        <taxon>Malus</taxon>
    </lineage>
</organism>
<keyword evidence="14" id="KW-1185">Reference proteome</keyword>
<feature type="transmembrane region" description="Helical" evidence="11">
    <location>
        <begin position="708"/>
        <end position="728"/>
    </location>
</feature>
<comment type="similarity">
    <text evidence="3 10">Belongs to the carotenoid/retinoid oxidoreductase family.</text>
</comment>
<dbReference type="UniPathway" id="UPA00803"/>
<evidence type="ECO:0000256" key="3">
    <source>
        <dbReference type="ARBA" id="ARBA00006046"/>
    </source>
</evidence>
<dbReference type="SUPFAM" id="SSF51905">
    <property type="entry name" value="FAD/NAD(P)-binding domain"/>
    <property type="match status" value="1"/>
</dbReference>
<dbReference type="GO" id="GO:0016117">
    <property type="term" value="P:carotenoid biosynthetic process"/>
    <property type="evidence" value="ECO:0007669"/>
    <property type="project" value="UniProtKB-UniRule"/>
</dbReference>
<dbReference type="Pfam" id="PF15159">
    <property type="entry name" value="PIG-Y"/>
    <property type="match status" value="1"/>
</dbReference>
<proteinExistence type="inferred from homology"/>
<keyword evidence="4 10" id="KW-0125">Carotenoid biosynthesis</keyword>
<dbReference type="InterPro" id="IPR002937">
    <property type="entry name" value="Amino_oxidase"/>
</dbReference>
<dbReference type="NCBIfam" id="TIGR02731">
    <property type="entry name" value="phytoene_desat"/>
    <property type="match status" value="1"/>
</dbReference>
<keyword evidence="11" id="KW-1133">Transmembrane helix</keyword>
<comment type="pathway">
    <text evidence="2 10">Carotenoid biosynthesis; lycopene biosynthesis.</text>
</comment>
<dbReference type="Gene3D" id="3.50.50.60">
    <property type="entry name" value="FAD/NAD(P)-binding domain"/>
    <property type="match status" value="1"/>
</dbReference>
<comment type="catalytic activity">
    <reaction evidence="8 10">
        <text>2 a plastoquinone + 15-cis-phytoene = 9,9',15-tri-cis-zeta-carotene + 2 a plastoquinol</text>
        <dbReference type="Rhea" id="RHEA:30287"/>
        <dbReference type="Rhea" id="RHEA-COMP:9561"/>
        <dbReference type="Rhea" id="RHEA-COMP:9562"/>
        <dbReference type="ChEBI" id="CHEBI:17757"/>
        <dbReference type="ChEBI" id="CHEBI:27787"/>
        <dbReference type="ChEBI" id="CHEBI:48717"/>
        <dbReference type="ChEBI" id="CHEBI:62192"/>
        <dbReference type="EC" id="1.3.5.5"/>
    </reaction>
</comment>
<name>A0A498JZ62_MALDO</name>
<feature type="transmembrane region" description="Helical" evidence="11">
    <location>
        <begin position="666"/>
        <end position="687"/>
    </location>
</feature>
<feature type="domain" description="Amine oxidase" evidence="12">
    <location>
        <begin position="158"/>
        <end position="577"/>
    </location>
</feature>
<dbReference type="Proteomes" id="UP000290289">
    <property type="component" value="Chromosome 4"/>
</dbReference>
<comment type="subunit">
    <text evidence="10">Homotetramer.</text>
</comment>
<dbReference type="Pfam" id="PF01593">
    <property type="entry name" value="Amino_oxidase"/>
    <property type="match status" value="2"/>
</dbReference>
<feature type="domain" description="Amine oxidase" evidence="12">
    <location>
        <begin position="111"/>
        <end position="139"/>
    </location>
</feature>
<comment type="caution">
    <text evidence="13">The sequence shown here is derived from an EMBL/GenBank/DDBJ whole genome shotgun (WGS) entry which is preliminary data.</text>
</comment>
<evidence type="ECO:0000256" key="1">
    <source>
        <dbReference type="ARBA" id="ARBA00004260"/>
    </source>
</evidence>